<dbReference type="GO" id="GO:0005975">
    <property type="term" value="P:carbohydrate metabolic process"/>
    <property type="evidence" value="ECO:0007669"/>
    <property type="project" value="InterPro"/>
</dbReference>
<keyword evidence="5" id="KW-1185">Reference proteome</keyword>
<comment type="caution">
    <text evidence="2">The sequence shown here is derived from an EMBL/GenBank/DDBJ whole genome shotgun (WGS) entry which is preliminary data.</text>
</comment>
<dbReference type="Proteomes" id="UP000254330">
    <property type="component" value="Unassembled WGS sequence"/>
</dbReference>
<dbReference type="EMBL" id="UGNP01000001">
    <property type="protein sequence ID" value="STX09917.1"/>
    <property type="molecule type" value="Genomic_DNA"/>
</dbReference>
<dbReference type="InterPro" id="IPR036249">
    <property type="entry name" value="Thioredoxin-like_sf"/>
</dbReference>
<evidence type="ECO:0000259" key="1">
    <source>
        <dbReference type="Pfam" id="PF03190"/>
    </source>
</evidence>
<reference evidence="3 5" key="2">
    <citation type="submission" date="2019-03" db="EMBL/GenBank/DDBJ databases">
        <title>Genomic Encyclopedia of Type Strains, Phase IV (KMG-IV): sequencing the most valuable type-strain genomes for metagenomic binning, comparative biology and taxonomic classification.</title>
        <authorList>
            <person name="Goeker M."/>
        </authorList>
    </citation>
    <scope>NUCLEOTIDE SEQUENCE [LARGE SCALE GENOMIC DNA]</scope>
    <source>
        <strain evidence="3 5">DSM 20580</strain>
    </source>
</reference>
<reference evidence="2 4" key="1">
    <citation type="submission" date="2018-06" db="EMBL/GenBank/DDBJ databases">
        <authorList>
            <consortium name="Pathogen Informatics"/>
            <person name="Doyle S."/>
        </authorList>
    </citation>
    <scope>NUCLEOTIDE SEQUENCE [LARGE SCALE GENOMIC DNA]</scope>
    <source>
        <strain evidence="2 4">NCTC10597</strain>
    </source>
</reference>
<dbReference type="InterPro" id="IPR008928">
    <property type="entry name" value="6-hairpin_glycosidase_sf"/>
</dbReference>
<dbReference type="RefSeq" id="WP_109350284.1">
    <property type="nucleotide sequence ID" value="NZ_BJUE01000025.1"/>
</dbReference>
<dbReference type="CDD" id="cd02955">
    <property type="entry name" value="SSP411"/>
    <property type="match status" value="1"/>
</dbReference>
<protein>
    <submittedName>
        <fullName evidence="2">Thioredoxin-related protein</fullName>
    </submittedName>
</protein>
<dbReference type="InterPro" id="IPR012341">
    <property type="entry name" value="6hp_glycosidase-like_sf"/>
</dbReference>
<dbReference type="Pfam" id="PF03190">
    <property type="entry name" value="Thioredox_DsbH"/>
    <property type="match status" value="1"/>
</dbReference>
<proteinExistence type="predicted"/>
<dbReference type="Proteomes" id="UP000294641">
    <property type="component" value="Unassembled WGS sequence"/>
</dbReference>
<feature type="domain" description="Spermatogenesis-associated protein 20-like TRX" evidence="1">
    <location>
        <begin position="1"/>
        <end position="158"/>
    </location>
</feature>
<dbReference type="InterPro" id="IPR024705">
    <property type="entry name" value="Ssp411"/>
</dbReference>
<dbReference type="AlphaFoldDB" id="A0A8B4QB39"/>
<dbReference type="EMBL" id="SNZG01000029">
    <property type="protein sequence ID" value="TDR35754.1"/>
    <property type="molecule type" value="Genomic_DNA"/>
</dbReference>
<evidence type="ECO:0000313" key="2">
    <source>
        <dbReference type="EMBL" id="STX09917.1"/>
    </source>
</evidence>
<accession>A0A8B4QB39</accession>
<dbReference type="PANTHER" id="PTHR42899:SF1">
    <property type="entry name" value="SPERMATOGENESIS-ASSOCIATED PROTEIN 20"/>
    <property type="match status" value="1"/>
</dbReference>
<dbReference type="Gene3D" id="1.50.10.20">
    <property type="match status" value="1"/>
</dbReference>
<dbReference type="Gene3D" id="1.50.10.10">
    <property type="match status" value="1"/>
</dbReference>
<name>A0A8B4QB39_9BACL</name>
<gene>
    <name evidence="3" type="ORF">DFR61_12926</name>
    <name evidence="2" type="ORF">NCTC10597_01624</name>
</gene>
<sequence>MNRLAKESSPYLQQHAENPIDWYPWGEEAFAAAKEQNKPIFLSIGYSTCHWCHRMAEDCFEDEEVAALLNQDFISIKVDREERPDIDQIYMNVCQMLTGAGGWPLSIFMTADQLPFHAGMYFPKYSQGKQPGMLDTLNYMTKVFKEQPDRILQIGEGIRNGLVAQNTLPQVERNESIVHAAQHTLAQHFDGIYGGFGQAPKFPNIPQLSFLLRYYAAHDDEQSLYLVEKTVTQIYRGGIYDHIGGGICRYSTDQQWKVPHFEKMLYDQAQFLMILAELYQITKKPLYKNIMLQIIRFLDEEMLGQPGMYYSAIDADSDGVEGDYYLWPLDAVEESCRQDFGLTEGPHLEGKYVIHLIENEQFEQFMNQYEKEIQALKTIRDSRPALHKDEKCITSWNALCITAFCKVGAALEDESLIAKAEELMKQMLQQSIANGKIMMTDAQKEEAFLDDYSFVIQALNELYLATQKEYYLQQSIDWSNYVIEHFTSESGGFSFVSDQHEKLIINPKPVLDGVMPTGNSVLAVEFFKLARLSENFYFEKIANQQLAVFSKDSMTYPSSTLTLLQLDLMLKADYNDFKMAGQSDEVIRKLGSQFRPFDTWKTTVAPTFSFQQCKKDHCSTLRFSTDEVLDML</sequence>
<dbReference type="PIRSF" id="PIRSF006402">
    <property type="entry name" value="UCP006402_thioredoxin"/>
    <property type="match status" value="1"/>
</dbReference>
<evidence type="ECO:0000313" key="5">
    <source>
        <dbReference type="Proteomes" id="UP000294641"/>
    </source>
</evidence>
<dbReference type="SUPFAM" id="SSF52833">
    <property type="entry name" value="Thioredoxin-like"/>
    <property type="match status" value="1"/>
</dbReference>
<dbReference type="SUPFAM" id="SSF48208">
    <property type="entry name" value="Six-hairpin glycosidases"/>
    <property type="match status" value="1"/>
</dbReference>
<organism evidence="2 4">
    <name type="scientific">Kurthia zopfii</name>
    <dbReference type="NCBI Taxonomy" id="1650"/>
    <lineage>
        <taxon>Bacteria</taxon>
        <taxon>Bacillati</taxon>
        <taxon>Bacillota</taxon>
        <taxon>Bacilli</taxon>
        <taxon>Bacillales</taxon>
        <taxon>Caryophanaceae</taxon>
        <taxon>Kurthia</taxon>
    </lineage>
</organism>
<dbReference type="InterPro" id="IPR004879">
    <property type="entry name" value="Ssp411-like_TRX"/>
</dbReference>
<dbReference type="PANTHER" id="PTHR42899">
    <property type="entry name" value="SPERMATOGENESIS-ASSOCIATED PROTEIN 20"/>
    <property type="match status" value="1"/>
</dbReference>
<dbReference type="Gene3D" id="3.40.30.10">
    <property type="entry name" value="Glutaredoxin"/>
    <property type="match status" value="1"/>
</dbReference>
<evidence type="ECO:0000313" key="4">
    <source>
        <dbReference type="Proteomes" id="UP000254330"/>
    </source>
</evidence>
<evidence type="ECO:0000313" key="3">
    <source>
        <dbReference type="EMBL" id="TDR35754.1"/>
    </source>
</evidence>
<dbReference type="OrthoDB" id="9762614at2"/>